<proteinExistence type="predicted"/>
<reference evidence="1 2" key="1">
    <citation type="submission" date="2021-03" db="EMBL/GenBank/DDBJ databases">
        <title>Antimicrobial resistance genes in bacteria isolated from Japanese honey, and their potential for conferring macrolide and lincosamide resistance in the American foulbrood pathogen Paenibacillus larvae.</title>
        <authorList>
            <person name="Okamoto M."/>
            <person name="Kumagai M."/>
            <person name="Kanamori H."/>
            <person name="Takamatsu D."/>
        </authorList>
    </citation>
    <scope>NUCLEOTIDE SEQUENCE [LARGE SCALE GENOMIC DNA]</scope>
    <source>
        <strain evidence="1 2">J15TS10</strain>
    </source>
</reference>
<dbReference type="Proteomes" id="UP000681290">
    <property type="component" value="Unassembled WGS sequence"/>
</dbReference>
<dbReference type="EMBL" id="BOSM01000009">
    <property type="protein sequence ID" value="GIP60309.1"/>
    <property type="molecule type" value="Genomic_DNA"/>
</dbReference>
<keyword evidence="2" id="KW-1185">Reference proteome</keyword>
<accession>A0ABQ4MWJ5</accession>
<evidence type="ECO:0000313" key="2">
    <source>
        <dbReference type="Proteomes" id="UP000681290"/>
    </source>
</evidence>
<sequence length="65" mass="7642">MKRSVSYITDEGFGYEMGKNKEDIAIAESSASDIFRSWRQVVIAAGLINQPWHHKLRQIRKERYE</sequence>
<evidence type="ECO:0000313" key="1">
    <source>
        <dbReference type="EMBL" id="GIP60309.1"/>
    </source>
</evidence>
<protein>
    <submittedName>
        <fullName evidence="1">Uncharacterized protein</fullName>
    </submittedName>
</protein>
<organism evidence="1 2">
    <name type="scientific">Paenibacillus woosongensis</name>
    <dbReference type="NCBI Taxonomy" id="307580"/>
    <lineage>
        <taxon>Bacteria</taxon>
        <taxon>Bacillati</taxon>
        <taxon>Bacillota</taxon>
        <taxon>Bacilli</taxon>
        <taxon>Bacillales</taxon>
        <taxon>Paenibacillaceae</taxon>
        <taxon>Paenibacillus</taxon>
    </lineage>
</organism>
<gene>
    <name evidence="1" type="ORF">J15TS10_41230</name>
</gene>
<comment type="caution">
    <text evidence="1">The sequence shown here is derived from an EMBL/GenBank/DDBJ whole genome shotgun (WGS) entry which is preliminary data.</text>
</comment>
<name>A0ABQ4MWJ5_9BACL</name>